<evidence type="ECO:0000256" key="2">
    <source>
        <dbReference type="SAM" id="SignalP"/>
    </source>
</evidence>
<dbReference type="HOGENOM" id="CLU_870316_0_0_1"/>
<name>A0A059F2B9_9MICR</name>
<dbReference type="OrthoDB" id="10434472at2759"/>
<evidence type="ECO:0000313" key="4">
    <source>
        <dbReference type="Proteomes" id="UP000030655"/>
    </source>
</evidence>
<keyword evidence="2" id="KW-0732">Signal</keyword>
<feature type="non-terminal residue" evidence="3">
    <location>
        <position position="320"/>
    </location>
</feature>
<keyword evidence="4" id="KW-1185">Reference proteome</keyword>
<feature type="region of interest" description="Disordered" evidence="1">
    <location>
        <begin position="74"/>
        <end position="102"/>
    </location>
</feature>
<feature type="compositionally biased region" description="Basic residues" evidence="1">
    <location>
        <begin position="82"/>
        <end position="91"/>
    </location>
</feature>
<gene>
    <name evidence="3" type="ORF">H312_01421</name>
</gene>
<proteinExistence type="predicted"/>
<dbReference type="AlphaFoldDB" id="A0A059F2B9"/>
<evidence type="ECO:0000313" key="3">
    <source>
        <dbReference type="EMBL" id="KCZ81129.1"/>
    </source>
</evidence>
<organism evidence="3 4">
    <name type="scientific">Anncaliia algerae PRA339</name>
    <dbReference type="NCBI Taxonomy" id="1288291"/>
    <lineage>
        <taxon>Eukaryota</taxon>
        <taxon>Fungi</taxon>
        <taxon>Fungi incertae sedis</taxon>
        <taxon>Microsporidia</taxon>
        <taxon>Tubulinosematoidea</taxon>
        <taxon>Tubulinosematidae</taxon>
        <taxon>Anncaliia</taxon>
    </lineage>
</organism>
<dbReference type="EMBL" id="KK365149">
    <property type="protein sequence ID" value="KCZ81129.1"/>
    <property type="molecule type" value="Genomic_DNA"/>
</dbReference>
<accession>A0A059F2B9</accession>
<protein>
    <submittedName>
        <fullName evidence="3">Uncharacterized protein</fullName>
    </submittedName>
</protein>
<reference evidence="4" key="1">
    <citation type="submission" date="2013-02" db="EMBL/GenBank/DDBJ databases">
        <authorList>
            <consortium name="The Broad Institute Genome Sequencing Platform"/>
            <person name="Cuomo C."/>
            <person name="Becnel J."/>
            <person name="Sanscrainte N."/>
            <person name="Walker B."/>
            <person name="Young S.K."/>
            <person name="Zeng Q."/>
            <person name="Gargeya S."/>
            <person name="Fitzgerald M."/>
            <person name="Haas B."/>
            <person name="Abouelleil A."/>
            <person name="Alvarado L."/>
            <person name="Arachchi H.M."/>
            <person name="Berlin A.M."/>
            <person name="Chapman S.B."/>
            <person name="Dewar J."/>
            <person name="Goldberg J."/>
            <person name="Griggs A."/>
            <person name="Gujja S."/>
            <person name="Hansen M."/>
            <person name="Howarth C."/>
            <person name="Imamovic A."/>
            <person name="Larimer J."/>
            <person name="McCowan C."/>
            <person name="Murphy C."/>
            <person name="Neiman D."/>
            <person name="Pearson M."/>
            <person name="Priest M."/>
            <person name="Roberts A."/>
            <person name="Saif S."/>
            <person name="Shea T."/>
            <person name="Sisk P."/>
            <person name="Sykes S."/>
            <person name="Wortman J."/>
            <person name="Nusbaum C."/>
            <person name="Birren B."/>
        </authorList>
    </citation>
    <scope>NUCLEOTIDE SEQUENCE [LARGE SCALE GENOMIC DNA]</scope>
    <source>
        <strain evidence="4">PRA339</strain>
    </source>
</reference>
<sequence length="320" mass="36311">MNTIVLLTFVLDVLSYGNRKPLGSCLLSDFQSEYSFGNFCRPRRRRVGCFPGFPSCSSSSSSSYSDYRGSRSCSRSSEHSSSSRHHRRSRSCSRSSEDSSFRCKPRRRCFPRKFRCKRRNASESVNKEKSAPIEKSKNIEELQLIGFPQINELISSILDGKCPFLDGKDGIVSKLDETQIFTGTATKVDTTSPDFLSMVEKVATTMEQEIFDLIIENLLTRYKNKAAVQVMFCEEDPVIVNLKINIRNLIKKNIGVLIPILVLNDKHHDRHDKEAKEILEKFLKELESLVDTAKKILSDCCKKKKDKDPHHGSNGNNGNN</sequence>
<feature type="signal peptide" evidence="2">
    <location>
        <begin position="1"/>
        <end position="15"/>
    </location>
</feature>
<reference evidence="3 4" key="2">
    <citation type="submission" date="2014-03" db="EMBL/GenBank/DDBJ databases">
        <title>The Genome Sequence of Anncaliia algerae insect isolate PRA339.</title>
        <authorList>
            <consortium name="The Broad Institute Genome Sequencing Platform"/>
            <consortium name="The Broad Institute Genome Sequencing Center for Infectious Disease"/>
            <person name="Cuomo C."/>
            <person name="Becnel J."/>
            <person name="Sanscrainte N."/>
            <person name="Walker B."/>
            <person name="Young S.K."/>
            <person name="Zeng Q."/>
            <person name="Gargeya S."/>
            <person name="Fitzgerald M."/>
            <person name="Haas B."/>
            <person name="Abouelleil A."/>
            <person name="Alvarado L."/>
            <person name="Arachchi H.M."/>
            <person name="Berlin A.M."/>
            <person name="Chapman S.B."/>
            <person name="Dewar J."/>
            <person name="Goldberg J."/>
            <person name="Griggs A."/>
            <person name="Gujja S."/>
            <person name="Hansen M."/>
            <person name="Howarth C."/>
            <person name="Imamovic A."/>
            <person name="Larimer J."/>
            <person name="McCowan C."/>
            <person name="Murphy C."/>
            <person name="Neiman D."/>
            <person name="Pearson M."/>
            <person name="Priest M."/>
            <person name="Roberts A."/>
            <person name="Saif S."/>
            <person name="Shea T."/>
            <person name="Sisk P."/>
            <person name="Sykes S."/>
            <person name="Wortman J."/>
            <person name="Nusbaum C."/>
            <person name="Birren B."/>
        </authorList>
    </citation>
    <scope>NUCLEOTIDE SEQUENCE [LARGE SCALE GENOMIC DNA]</scope>
    <source>
        <strain evidence="3 4">PRA339</strain>
    </source>
</reference>
<feature type="chain" id="PRO_5013288813" evidence="2">
    <location>
        <begin position="16"/>
        <end position="320"/>
    </location>
</feature>
<dbReference type="Proteomes" id="UP000030655">
    <property type="component" value="Unassembled WGS sequence"/>
</dbReference>
<dbReference type="VEuPathDB" id="MicrosporidiaDB:H312_01421"/>
<evidence type="ECO:0000256" key="1">
    <source>
        <dbReference type="SAM" id="MobiDB-lite"/>
    </source>
</evidence>